<feature type="signal peptide" evidence="3">
    <location>
        <begin position="1"/>
        <end position="29"/>
    </location>
</feature>
<keyword evidence="1" id="KW-0802">TPR repeat</keyword>
<name>A0ABW1EM99_9BACT</name>
<dbReference type="InterPro" id="IPR019734">
    <property type="entry name" value="TPR_rpt"/>
</dbReference>
<dbReference type="PROSITE" id="PS50005">
    <property type="entry name" value="TPR"/>
    <property type="match status" value="3"/>
</dbReference>
<dbReference type="Pfam" id="PF14559">
    <property type="entry name" value="TPR_19"/>
    <property type="match status" value="1"/>
</dbReference>
<comment type="caution">
    <text evidence="4">The sequence shown here is derived from an EMBL/GenBank/DDBJ whole genome shotgun (WGS) entry which is preliminary data.</text>
</comment>
<feature type="compositionally biased region" description="Basic and acidic residues" evidence="2">
    <location>
        <begin position="506"/>
        <end position="533"/>
    </location>
</feature>
<dbReference type="Gene3D" id="1.25.40.10">
    <property type="entry name" value="Tetratricopeptide repeat domain"/>
    <property type="match status" value="2"/>
</dbReference>
<dbReference type="Pfam" id="PF13432">
    <property type="entry name" value="TPR_16"/>
    <property type="match status" value="3"/>
</dbReference>
<evidence type="ECO:0000256" key="3">
    <source>
        <dbReference type="SAM" id="SignalP"/>
    </source>
</evidence>
<feature type="region of interest" description="Disordered" evidence="2">
    <location>
        <begin position="506"/>
        <end position="545"/>
    </location>
</feature>
<dbReference type="Pfam" id="PF13181">
    <property type="entry name" value="TPR_8"/>
    <property type="match status" value="1"/>
</dbReference>
<feature type="repeat" description="TPR" evidence="1">
    <location>
        <begin position="313"/>
        <end position="346"/>
    </location>
</feature>
<evidence type="ECO:0000313" key="5">
    <source>
        <dbReference type="Proteomes" id="UP001596091"/>
    </source>
</evidence>
<dbReference type="EMBL" id="JBHSPH010000010">
    <property type="protein sequence ID" value="MFC5864991.1"/>
    <property type="molecule type" value="Genomic_DNA"/>
</dbReference>
<proteinExistence type="predicted"/>
<dbReference type="SUPFAM" id="SSF48452">
    <property type="entry name" value="TPR-like"/>
    <property type="match status" value="2"/>
</dbReference>
<dbReference type="InterPro" id="IPR011990">
    <property type="entry name" value="TPR-like_helical_dom_sf"/>
</dbReference>
<sequence>MARRSLWLSAQCRSFLLVLVGFVSFTAAAQQSGDAYRQSVLAIQQQIDAGDLEGARSAVVQAEKQYPNNGGLENLLGVIEAQHGHLTAARQAFLAAVRHDPRLVGAYMNLSRLDMQTAAKDATARAEALRMSERVVQMDTANDEAHYQIATILAWEKNYARSLAELERLSPQAQTAIGAQALICEDHAALGHREATDRAAHMLASNTDLTEEDANPCVSALRAAHRAVLIEELLSSAAERHPLSPAGLRMLGLAQEADGKLGQARATLEKAFTADSTSVEILIDLTRVAKAAGDNQGALGYLAHARDLRPTDATLPYEFGVICLRMGLYAEARKAIGAALEIEPDNPDYNHGMGLVVSFSEDPGQAMPYLLKYHTLRPQDPNGLLALGDASFRAKDYDTALTWLRQAVVHPATAAEAHYYLGRIARLQGNISEATGELKDSLQLLPNQASVLAELGQIAVSKGDNTEASTYLDRAVKLDPDNYAGNYGLLLLYARTRDPRLEQQSKRFDEVKNKKDERDVEMMRSLEISRDGKPNSSKSQQKPNQ</sequence>
<accession>A0ABW1EM99</accession>
<dbReference type="PANTHER" id="PTHR12558:SF13">
    <property type="entry name" value="CELL DIVISION CYCLE PROTEIN 27 HOMOLOG"/>
    <property type="match status" value="1"/>
</dbReference>
<protein>
    <submittedName>
        <fullName evidence="4">Tetratricopeptide repeat protein</fullName>
    </submittedName>
</protein>
<dbReference type="Proteomes" id="UP001596091">
    <property type="component" value="Unassembled WGS sequence"/>
</dbReference>
<dbReference type="SMART" id="SM00028">
    <property type="entry name" value="TPR"/>
    <property type="match status" value="7"/>
</dbReference>
<keyword evidence="3" id="KW-0732">Signal</keyword>
<dbReference type="RefSeq" id="WP_263332172.1">
    <property type="nucleotide sequence ID" value="NZ_JAGSYH010000001.1"/>
</dbReference>
<keyword evidence="5" id="KW-1185">Reference proteome</keyword>
<dbReference type="PANTHER" id="PTHR12558">
    <property type="entry name" value="CELL DIVISION CYCLE 16,23,27"/>
    <property type="match status" value="1"/>
</dbReference>
<feature type="compositionally biased region" description="Polar residues" evidence="2">
    <location>
        <begin position="534"/>
        <end position="545"/>
    </location>
</feature>
<organism evidence="4 5">
    <name type="scientific">Acidicapsa dinghuensis</name>
    <dbReference type="NCBI Taxonomy" id="2218256"/>
    <lineage>
        <taxon>Bacteria</taxon>
        <taxon>Pseudomonadati</taxon>
        <taxon>Acidobacteriota</taxon>
        <taxon>Terriglobia</taxon>
        <taxon>Terriglobales</taxon>
        <taxon>Acidobacteriaceae</taxon>
        <taxon>Acidicapsa</taxon>
    </lineage>
</organism>
<feature type="repeat" description="TPR" evidence="1">
    <location>
        <begin position="415"/>
        <end position="448"/>
    </location>
</feature>
<evidence type="ECO:0000256" key="2">
    <source>
        <dbReference type="SAM" id="MobiDB-lite"/>
    </source>
</evidence>
<evidence type="ECO:0000256" key="1">
    <source>
        <dbReference type="PROSITE-ProRule" id="PRU00339"/>
    </source>
</evidence>
<feature type="repeat" description="TPR" evidence="1">
    <location>
        <begin position="449"/>
        <end position="482"/>
    </location>
</feature>
<gene>
    <name evidence="4" type="ORF">ACFPT7_21970</name>
</gene>
<evidence type="ECO:0000313" key="4">
    <source>
        <dbReference type="EMBL" id="MFC5864991.1"/>
    </source>
</evidence>
<reference evidence="5" key="1">
    <citation type="journal article" date="2019" name="Int. J. Syst. Evol. Microbiol.">
        <title>The Global Catalogue of Microorganisms (GCM) 10K type strain sequencing project: providing services to taxonomists for standard genome sequencing and annotation.</title>
        <authorList>
            <consortium name="The Broad Institute Genomics Platform"/>
            <consortium name="The Broad Institute Genome Sequencing Center for Infectious Disease"/>
            <person name="Wu L."/>
            <person name="Ma J."/>
        </authorList>
    </citation>
    <scope>NUCLEOTIDE SEQUENCE [LARGE SCALE GENOMIC DNA]</scope>
    <source>
        <strain evidence="5">JCM 4087</strain>
    </source>
</reference>
<feature type="chain" id="PRO_5046557352" evidence="3">
    <location>
        <begin position="30"/>
        <end position="545"/>
    </location>
</feature>